<evidence type="ECO:0000313" key="2">
    <source>
        <dbReference type="Proteomes" id="UP000490980"/>
    </source>
</evidence>
<name>A0A7X5UD74_9GAMM</name>
<accession>A0A7X5UD74</accession>
<evidence type="ECO:0000313" key="1">
    <source>
        <dbReference type="EMBL" id="NII08340.1"/>
    </source>
</evidence>
<dbReference type="EMBL" id="JAARLZ010000012">
    <property type="protein sequence ID" value="NII08340.1"/>
    <property type="molecule type" value="Genomic_DNA"/>
</dbReference>
<keyword evidence="2" id="KW-1185">Reference proteome</keyword>
<reference evidence="1 2" key="1">
    <citation type="submission" date="2020-03" db="EMBL/GenBank/DDBJ databases">
        <authorList>
            <person name="Lai Q."/>
        </authorList>
    </citation>
    <scope>NUCLEOTIDE SEQUENCE [LARGE SCALE GENOMIC DNA]</scope>
    <source>
        <strain evidence="1 2">CCUG 25036</strain>
    </source>
</reference>
<dbReference type="RefSeq" id="WP_208392670.1">
    <property type="nucleotide sequence ID" value="NZ_JAARLZ010000012.1"/>
</dbReference>
<dbReference type="AlphaFoldDB" id="A0A7X5UD74"/>
<gene>
    <name evidence="1" type="ORF">HBF25_18290</name>
</gene>
<comment type="caution">
    <text evidence="1">The sequence shown here is derived from an EMBL/GenBank/DDBJ whole genome shotgun (WGS) entry which is preliminary data.</text>
</comment>
<organism evidence="1 2">
    <name type="scientific">Luteibacter anthropi</name>
    <dbReference type="NCBI Taxonomy" id="564369"/>
    <lineage>
        <taxon>Bacteria</taxon>
        <taxon>Pseudomonadati</taxon>
        <taxon>Pseudomonadota</taxon>
        <taxon>Gammaproteobacteria</taxon>
        <taxon>Lysobacterales</taxon>
        <taxon>Rhodanobacteraceae</taxon>
        <taxon>Luteibacter</taxon>
    </lineage>
</organism>
<dbReference type="Proteomes" id="UP000490980">
    <property type="component" value="Unassembled WGS sequence"/>
</dbReference>
<sequence length="150" mass="16640">MDHNAMGTDPCDSQNDAIFNTTTQKRTHVDPRTGLFEALVPLQKITGNPGQGPVMDLSLYYSPVVNNMAALGDGWSFAVTTWYEKNDDLTLHTGEVIDVKKGATFKNAAVKITWTDNNTTMTVERTDGRVETLKKQGDSQIWVPQKFTTD</sequence>
<protein>
    <submittedName>
        <fullName evidence="1">Uncharacterized protein</fullName>
    </submittedName>
</protein>
<proteinExistence type="predicted"/>
<feature type="non-terminal residue" evidence="1">
    <location>
        <position position="150"/>
    </location>
</feature>